<evidence type="ECO:0000256" key="1">
    <source>
        <dbReference type="ARBA" id="ARBA00004370"/>
    </source>
</evidence>
<comment type="subcellular location">
    <subcellularLocation>
        <location evidence="1">Membrane</location>
    </subcellularLocation>
</comment>
<evidence type="ECO:0000313" key="7">
    <source>
        <dbReference type="EMBL" id="ACL05362.1"/>
    </source>
</evidence>
<accession>B8FLK8</accession>
<organism evidence="7 8">
    <name type="scientific">Desulfatibacillum aliphaticivorans</name>
    <dbReference type="NCBI Taxonomy" id="218208"/>
    <lineage>
        <taxon>Bacteria</taxon>
        <taxon>Pseudomonadati</taxon>
        <taxon>Thermodesulfobacteriota</taxon>
        <taxon>Desulfobacteria</taxon>
        <taxon>Desulfobacterales</taxon>
        <taxon>Desulfatibacillaceae</taxon>
        <taxon>Desulfatibacillum</taxon>
    </lineage>
</organism>
<comment type="similarity">
    <text evidence="2">Belongs to the UPF0057 (PMP3) family.</text>
</comment>
<dbReference type="eggNOG" id="COG0401">
    <property type="taxonomic scope" value="Bacteria"/>
</dbReference>
<gene>
    <name evidence="7" type="ordered locus">Dalk_3674</name>
</gene>
<evidence type="ECO:0000256" key="4">
    <source>
        <dbReference type="ARBA" id="ARBA00022989"/>
    </source>
</evidence>
<dbReference type="RefSeq" id="WP_015948416.1">
    <property type="nucleotide sequence ID" value="NC_011768.1"/>
</dbReference>
<feature type="transmembrane region" description="Helical" evidence="6">
    <location>
        <begin position="30"/>
        <end position="53"/>
    </location>
</feature>
<keyword evidence="3 6" id="KW-0812">Transmembrane</keyword>
<proteinExistence type="inferred from homology"/>
<evidence type="ECO:0000313" key="8">
    <source>
        <dbReference type="Proteomes" id="UP000000739"/>
    </source>
</evidence>
<dbReference type="Pfam" id="PF01679">
    <property type="entry name" value="Pmp3"/>
    <property type="match status" value="1"/>
</dbReference>
<sequence length="54" mass="6027">MKDNKIIMLILCLLLPPVAVFLKSGVGTPLIINIILCIFFYVPGIVHALWVSFK</sequence>
<dbReference type="PANTHER" id="PTHR21659">
    <property type="entry name" value="HYDROPHOBIC PROTEIN RCI2 LOW TEMPERATURE AND SALT RESPONSIVE PROTEIN LTI6 -RELATED"/>
    <property type="match status" value="1"/>
</dbReference>
<dbReference type="GO" id="GO:0016020">
    <property type="term" value="C:membrane"/>
    <property type="evidence" value="ECO:0007669"/>
    <property type="project" value="UniProtKB-SubCell"/>
</dbReference>
<dbReference type="InterPro" id="IPR000612">
    <property type="entry name" value="PMP3"/>
</dbReference>
<dbReference type="KEGG" id="dal:Dalk_3674"/>
<dbReference type="EMBL" id="CP001322">
    <property type="protein sequence ID" value="ACL05362.1"/>
    <property type="molecule type" value="Genomic_DNA"/>
</dbReference>
<protein>
    <recommendedName>
        <fullName evidence="9">YqaE/Pmp3 family membrane protein</fullName>
    </recommendedName>
</protein>
<keyword evidence="4 6" id="KW-1133">Transmembrane helix</keyword>
<name>B8FLK8_DESAL</name>
<dbReference type="Proteomes" id="UP000000739">
    <property type="component" value="Chromosome"/>
</dbReference>
<keyword evidence="5 6" id="KW-0472">Membrane</keyword>
<evidence type="ECO:0000256" key="2">
    <source>
        <dbReference type="ARBA" id="ARBA00009530"/>
    </source>
</evidence>
<evidence type="ECO:0000256" key="6">
    <source>
        <dbReference type="SAM" id="Phobius"/>
    </source>
</evidence>
<dbReference type="HOGENOM" id="CLU_107649_7_2_7"/>
<keyword evidence="8" id="KW-1185">Reference proteome</keyword>
<dbReference type="AlphaFoldDB" id="B8FLK8"/>
<dbReference type="PROSITE" id="PS01309">
    <property type="entry name" value="UPF0057"/>
    <property type="match status" value="1"/>
</dbReference>
<evidence type="ECO:0008006" key="9">
    <source>
        <dbReference type="Google" id="ProtNLM"/>
    </source>
</evidence>
<dbReference type="PANTHER" id="PTHR21659:SF16">
    <property type="entry name" value="UPF0057 MEMBRANE PROTEIN C04G6.5-RELATED"/>
    <property type="match status" value="1"/>
</dbReference>
<evidence type="ECO:0000256" key="5">
    <source>
        <dbReference type="ARBA" id="ARBA00023136"/>
    </source>
</evidence>
<reference evidence="7 8" key="1">
    <citation type="journal article" date="2012" name="Environ. Microbiol.">
        <title>The genome sequence of Desulfatibacillum alkenivorans AK-01: a blueprint for anaerobic alkane oxidation.</title>
        <authorList>
            <person name="Callaghan A.V."/>
            <person name="Morris B.E."/>
            <person name="Pereira I.A."/>
            <person name="McInerney M.J."/>
            <person name="Austin R.N."/>
            <person name="Groves J.T."/>
            <person name="Kukor J.J."/>
            <person name="Suflita J.M."/>
            <person name="Young L.Y."/>
            <person name="Zylstra G.J."/>
            <person name="Wawrik B."/>
        </authorList>
    </citation>
    <scope>NUCLEOTIDE SEQUENCE [LARGE SCALE GENOMIC DNA]</scope>
    <source>
        <strain evidence="7 8">AK-01</strain>
    </source>
</reference>
<evidence type="ECO:0000256" key="3">
    <source>
        <dbReference type="ARBA" id="ARBA00022692"/>
    </source>
</evidence>